<protein>
    <submittedName>
        <fullName evidence="2">Uncharacterized protein</fullName>
    </submittedName>
</protein>
<sequence>MALHIHARNTLLALYQYFHDHYHTTNHEQQPPVSPDVAVLILRWVAGLWAEELGIVDVMHTAHLALFLYEA</sequence>
<evidence type="ECO:0000313" key="1">
    <source>
        <dbReference type="Proteomes" id="UP000887565"/>
    </source>
</evidence>
<evidence type="ECO:0000313" key="2">
    <source>
        <dbReference type="WBParaSite" id="nRc.2.0.1.t43966-RA"/>
    </source>
</evidence>
<dbReference type="WBParaSite" id="nRc.2.0.1.t43966-RA">
    <property type="protein sequence ID" value="nRc.2.0.1.t43966-RA"/>
    <property type="gene ID" value="nRc.2.0.1.g43966"/>
</dbReference>
<dbReference type="Proteomes" id="UP000887565">
    <property type="component" value="Unplaced"/>
</dbReference>
<proteinExistence type="predicted"/>
<organism evidence="1 2">
    <name type="scientific">Romanomermis culicivorax</name>
    <name type="common">Nematode worm</name>
    <dbReference type="NCBI Taxonomy" id="13658"/>
    <lineage>
        <taxon>Eukaryota</taxon>
        <taxon>Metazoa</taxon>
        <taxon>Ecdysozoa</taxon>
        <taxon>Nematoda</taxon>
        <taxon>Enoplea</taxon>
        <taxon>Dorylaimia</taxon>
        <taxon>Mermithida</taxon>
        <taxon>Mermithoidea</taxon>
        <taxon>Mermithidae</taxon>
        <taxon>Romanomermis</taxon>
    </lineage>
</organism>
<dbReference type="AlphaFoldDB" id="A0A915KYS3"/>
<reference evidence="2" key="1">
    <citation type="submission" date="2022-11" db="UniProtKB">
        <authorList>
            <consortium name="WormBaseParasite"/>
        </authorList>
    </citation>
    <scope>IDENTIFICATION</scope>
</reference>
<accession>A0A915KYS3</accession>
<keyword evidence="1" id="KW-1185">Reference proteome</keyword>
<name>A0A915KYS3_ROMCU</name>